<dbReference type="EMBL" id="WJIE01000008">
    <property type="protein sequence ID" value="MRG95522.1"/>
    <property type="molecule type" value="Genomic_DNA"/>
</dbReference>
<keyword evidence="2" id="KW-1185">Reference proteome</keyword>
<evidence type="ECO:0000313" key="2">
    <source>
        <dbReference type="Proteomes" id="UP000440224"/>
    </source>
</evidence>
<protein>
    <submittedName>
        <fullName evidence="1">Uncharacterized protein</fullName>
    </submittedName>
</protein>
<dbReference type="Proteomes" id="UP000440224">
    <property type="component" value="Unassembled WGS sequence"/>
</dbReference>
<evidence type="ECO:0000313" key="1">
    <source>
        <dbReference type="EMBL" id="MRG95522.1"/>
    </source>
</evidence>
<accession>A0A6N7PTF7</accession>
<dbReference type="AlphaFoldDB" id="A0A6N7PTF7"/>
<organism evidence="1 2">
    <name type="scientific">Polyangium spumosum</name>
    <dbReference type="NCBI Taxonomy" id="889282"/>
    <lineage>
        <taxon>Bacteria</taxon>
        <taxon>Pseudomonadati</taxon>
        <taxon>Myxococcota</taxon>
        <taxon>Polyangia</taxon>
        <taxon>Polyangiales</taxon>
        <taxon>Polyangiaceae</taxon>
        <taxon>Polyangium</taxon>
    </lineage>
</organism>
<comment type="caution">
    <text evidence="1">The sequence shown here is derived from an EMBL/GenBank/DDBJ whole genome shotgun (WGS) entry which is preliminary data.</text>
</comment>
<name>A0A6N7PTF7_9BACT</name>
<gene>
    <name evidence="1" type="ORF">GF068_26925</name>
</gene>
<dbReference type="OrthoDB" id="5480778at2"/>
<dbReference type="Pfam" id="PF13289">
    <property type="entry name" value="SIR2_2"/>
    <property type="match status" value="1"/>
</dbReference>
<proteinExistence type="predicted"/>
<sequence length="278" mass="30536">MAEGDITSDLGRQLAAGRVVLFTGAGFSVDAKAHDGSPIPSGPELADELWQICFPGERRDGSALSDLFQHALTEAPDELEALLRRRLTVDAARLPAFYRVWFALPWRRIYTLNVDDLASAAAARFDLPRPLVIRAALAGDPPPDEVPASSRLEVVHLNGHVRSGARGVTFSTTQYGARLATEKDPHYAALVHDFCEQPFVFVGTRLDESPLWQELERMAGANGEEPHLPRPRSLLVTPHIERARQSLLERLGVAWVPRSTRDFTGEVLLPIARSLGVA</sequence>
<reference evidence="1 2" key="1">
    <citation type="submission" date="2019-10" db="EMBL/GenBank/DDBJ databases">
        <title>A soil myxobacterium in the family Polyangiaceae.</title>
        <authorList>
            <person name="Li Y."/>
            <person name="Wang J."/>
        </authorList>
    </citation>
    <scope>NUCLEOTIDE SEQUENCE [LARGE SCALE GENOMIC DNA]</scope>
    <source>
        <strain evidence="1 2">DSM 14734</strain>
    </source>
</reference>
<dbReference type="RefSeq" id="WP_153822344.1">
    <property type="nucleotide sequence ID" value="NZ_WJIE01000008.1"/>
</dbReference>